<dbReference type="AlphaFoldDB" id="I5AXW1"/>
<dbReference type="EMBL" id="CM001488">
    <property type="protein sequence ID" value="EIM62074.1"/>
    <property type="molecule type" value="Genomic_DNA"/>
</dbReference>
<evidence type="ECO:0000313" key="1">
    <source>
        <dbReference type="EMBL" id="EIM62074.1"/>
    </source>
</evidence>
<evidence type="ECO:0000313" key="2">
    <source>
        <dbReference type="Proteomes" id="UP000005778"/>
    </source>
</evidence>
<accession>I5AXW1</accession>
<protein>
    <submittedName>
        <fullName evidence="1">Uncharacterized protein</fullName>
    </submittedName>
</protein>
<dbReference type="HOGENOM" id="CLU_1641061_0_0_7"/>
<name>I5AXW1_9BACT</name>
<sequence length="161" mass="17813">MDNKYFTITILILTAAATLLFGCYPKRVGPLGPEGKQLTWEQMNLSQRKAHMRQKVLPVAADVFGTWQPERFARVDCRLCHLQGETQGIYDMPTAALPRLSGALLLGPEFDRAPETTRLKLDRLVPEMSAALGLKPFSIITRTGFGCYSCHLGPNGAMFGN</sequence>
<reference evidence="1 2" key="2">
    <citation type="submission" date="2012-02" db="EMBL/GenBank/DDBJ databases">
        <title>Improved High-Quality Draft sequence of Desulfobacter postgatei 2ac9.</title>
        <authorList>
            <consortium name="US DOE Joint Genome Institute"/>
            <person name="Lucas S."/>
            <person name="Han J."/>
            <person name="Lapidus A."/>
            <person name="Cheng J.-F."/>
            <person name="Goodwin L."/>
            <person name="Pitluck S."/>
            <person name="Peters L."/>
            <person name="Ovchinnikova G."/>
            <person name="Held B."/>
            <person name="Detter J.C."/>
            <person name="Han C."/>
            <person name="Tapia R."/>
            <person name="Land M."/>
            <person name="Hauser L."/>
            <person name="Kyrpides N."/>
            <person name="Ivanova N."/>
            <person name="Pagani I."/>
            <person name="Orellana R."/>
            <person name="Lovley D."/>
            <person name="Woyke T."/>
        </authorList>
    </citation>
    <scope>NUCLEOTIDE SEQUENCE [LARGE SCALE GENOMIC DNA]</scope>
    <source>
        <strain evidence="1 2">2ac9</strain>
    </source>
</reference>
<dbReference type="RefSeq" id="WP_004070393.1">
    <property type="nucleotide sequence ID" value="NZ_CM001488.1"/>
</dbReference>
<organism evidence="1 2">
    <name type="scientific">Desulfobacter postgatei 2ac9</name>
    <dbReference type="NCBI Taxonomy" id="879212"/>
    <lineage>
        <taxon>Bacteria</taxon>
        <taxon>Pseudomonadati</taxon>
        <taxon>Thermodesulfobacteriota</taxon>
        <taxon>Desulfobacteria</taxon>
        <taxon>Desulfobacterales</taxon>
        <taxon>Desulfobacteraceae</taxon>
        <taxon>Desulfobacter</taxon>
    </lineage>
</organism>
<keyword evidence="2" id="KW-1185">Reference proteome</keyword>
<dbReference type="OrthoDB" id="5513386at2"/>
<gene>
    <name evidence="1" type="ORF">DespoDRAFT_00011</name>
</gene>
<proteinExistence type="predicted"/>
<reference evidence="1 2" key="1">
    <citation type="submission" date="2011-09" db="EMBL/GenBank/DDBJ databases">
        <authorList>
            <consortium name="US DOE Joint Genome Institute (JGI-PGF)"/>
            <person name="Lucas S."/>
            <person name="Han J."/>
            <person name="Lapidus A."/>
            <person name="Cheng J.-F."/>
            <person name="Goodwin L."/>
            <person name="Pitluck S."/>
            <person name="Peters L."/>
            <person name="Land M.L."/>
            <person name="Hauser L."/>
            <person name="Orellana R."/>
            <person name="Lovley D."/>
            <person name="Woyke T.J."/>
        </authorList>
    </citation>
    <scope>NUCLEOTIDE SEQUENCE [LARGE SCALE GENOMIC DNA]</scope>
    <source>
        <strain evidence="1 2">2ac9</strain>
    </source>
</reference>
<dbReference type="PROSITE" id="PS51257">
    <property type="entry name" value="PROKAR_LIPOPROTEIN"/>
    <property type="match status" value="1"/>
</dbReference>
<dbReference type="Proteomes" id="UP000005778">
    <property type="component" value="Chromosome"/>
</dbReference>